<protein>
    <recommendedName>
        <fullName evidence="10">PQ-loop-domain-containing protein</fullName>
    </recommendedName>
</protein>
<evidence type="ECO:0000256" key="6">
    <source>
        <dbReference type="ARBA" id="ARBA00050768"/>
    </source>
</evidence>
<evidence type="ECO:0000313" key="9">
    <source>
        <dbReference type="Proteomes" id="UP000761534"/>
    </source>
</evidence>
<evidence type="ECO:0000256" key="5">
    <source>
        <dbReference type="ARBA" id="ARBA00038039"/>
    </source>
</evidence>
<accession>A0A642V0U9</accession>
<dbReference type="Gene3D" id="1.20.1280.290">
    <property type="match status" value="2"/>
</dbReference>
<evidence type="ECO:0000256" key="1">
    <source>
        <dbReference type="ARBA" id="ARBA00004141"/>
    </source>
</evidence>
<evidence type="ECO:0000256" key="4">
    <source>
        <dbReference type="ARBA" id="ARBA00023136"/>
    </source>
</evidence>
<dbReference type="AlphaFoldDB" id="A0A642V0U9"/>
<sequence>MVTGNPEIVVPPVRAAIANVAGSTSLACWIVLLLPQLIEQWRTKSADGISIGFLVIWALGDIANLLGALWAKLLPEVILLALWYCIADSMLIISWWYYKNNSTKEVVEDGQEQQDPTQPLLNRRNSAAAHQHEHHDHDTLTEAIEETTEQGSVFTRIILPILFVIGAGILGFVLSSGNGEHPEPSTDLDMGPQILGYISAFLYLGARIPQIIQNHRRRSVYGLSLLFFIFSTMGNLTYALQILIYRYDSKWILLNLSWLLGSLGTIFEDVVIFIQFYIYNGGVENEHAS</sequence>
<keyword evidence="2 7" id="KW-0812">Transmembrane</keyword>
<dbReference type="InterPro" id="IPR051415">
    <property type="entry name" value="LAAT-1"/>
</dbReference>
<keyword evidence="9" id="KW-1185">Reference proteome</keyword>
<feature type="transmembrane region" description="Helical" evidence="7">
    <location>
        <begin position="16"/>
        <end position="37"/>
    </location>
</feature>
<comment type="subcellular location">
    <subcellularLocation>
        <location evidence="1">Membrane</location>
        <topology evidence="1">Multi-pass membrane protein</topology>
    </subcellularLocation>
</comment>
<evidence type="ECO:0000256" key="2">
    <source>
        <dbReference type="ARBA" id="ARBA00022692"/>
    </source>
</evidence>
<dbReference type="EMBL" id="SWFS01000340">
    <property type="protein sequence ID" value="KAA8909445.1"/>
    <property type="molecule type" value="Genomic_DNA"/>
</dbReference>
<evidence type="ECO:0008006" key="10">
    <source>
        <dbReference type="Google" id="ProtNLM"/>
    </source>
</evidence>
<comment type="catalytic activity">
    <reaction evidence="6">
        <text>L-histidine(out) + L-arginine(in) = L-histidine(in) + L-arginine(out)</text>
        <dbReference type="Rhea" id="RHEA:71063"/>
        <dbReference type="ChEBI" id="CHEBI:32682"/>
        <dbReference type="ChEBI" id="CHEBI:57595"/>
    </reaction>
</comment>
<dbReference type="GO" id="GO:0015174">
    <property type="term" value="F:basic amino acid transmembrane transporter activity"/>
    <property type="evidence" value="ECO:0007669"/>
    <property type="project" value="UniProtKB-ARBA"/>
</dbReference>
<keyword evidence="4 7" id="KW-0472">Membrane</keyword>
<dbReference type="PANTHER" id="PTHR16201:SF44">
    <property type="entry name" value="SEVEN TRANSMEMBRANE PROTEIN 1"/>
    <property type="match status" value="1"/>
</dbReference>
<feature type="transmembrane region" description="Helical" evidence="7">
    <location>
        <begin position="256"/>
        <end position="279"/>
    </location>
</feature>
<dbReference type="VEuPathDB" id="FungiDB:TRICI_004512"/>
<reference evidence="8" key="1">
    <citation type="journal article" date="2019" name="G3 (Bethesda)">
        <title>Genome Assemblies of Two Rare Opportunistic Yeast Pathogens: Diutina rugosa (syn. Candida rugosa) and Trichomonascus ciferrii (syn. Candida ciferrii).</title>
        <authorList>
            <person name="Mixao V."/>
            <person name="Saus E."/>
            <person name="Hansen A.P."/>
            <person name="Lass-Florl C."/>
            <person name="Gabaldon T."/>
        </authorList>
    </citation>
    <scope>NUCLEOTIDE SEQUENCE</scope>
    <source>
        <strain evidence="8">CBS 4856</strain>
    </source>
</reference>
<evidence type="ECO:0000256" key="3">
    <source>
        <dbReference type="ARBA" id="ARBA00022989"/>
    </source>
</evidence>
<feature type="transmembrane region" description="Helical" evidence="7">
    <location>
        <begin position="49"/>
        <end position="71"/>
    </location>
</feature>
<feature type="transmembrane region" description="Helical" evidence="7">
    <location>
        <begin position="224"/>
        <end position="244"/>
    </location>
</feature>
<dbReference type="Pfam" id="PF04193">
    <property type="entry name" value="PQ-loop"/>
    <property type="match status" value="2"/>
</dbReference>
<dbReference type="SMART" id="SM00679">
    <property type="entry name" value="CTNS"/>
    <property type="match status" value="2"/>
</dbReference>
<comment type="caution">
    <text evidence="8">The sequence shown here is derived from an EMBL/GenBank/DDBJ whole genome shotgun (WGS) entry which is preliminary data.</text>
</comment>
<feature type="transmembrane region" description="Helical" evidence="7">
    <location>
        <begin position="194"/>
        <end position="212"/>
    </location>
</feature>
<name>A0A642V0U9_9ASCO</name>
<dbReference type="GO" id="GO:0098852">
    <property type="term" value="C:lytic vacuole membrane"/>
    <property type="evidence" value="ECO:0007669"/>
    <property type="project" value="UniProtKB-ARBA"/>
</dbReference>
<proteinExistence type="inferred from homology"/>
<dbReference type="FunFam" id="1.20.1280.290:FF:000009">
    <property type="entry name" value="PQ loop repeat family protein"/>
    <property type="match status" value="1"/>
</dbReference>
<gene>
    <name evidence="8" type="ORF">TRICI_004512</name>
</gene>
<evidence type="ECO:0000313" key="8">
    <source>
        <dbReference type="EMBL" id="KAA8909445.1"/>
    </source>
</evidence>
<feature type="transmembrane region" description="Helical" evidence="7">
    <location>
        <begin position="77"/>
        <end position="98"/>
    </location>
</feature>
<organism evidence="8 9">
    <name type="scientific">Trichomonascus ciferrii</name>
    <dbReference type="NCBI Taxonomy" id="44093"/>
    <lineage>
        <taxon>Eukaryota</taxon>
        <taxon>Fungi</taxon>
        <taxon>Dikarya</taxon>
        <taxon>Ascomycota</taxon>
        <taxon>Saccharomycotina</taxon>
        <taxon>Dipodascomycetes</taxon>
        <taxon>Dipodascales</taxon>
        <taxon>Trichomonascaceae</taxon>
        <taxon>Trichomonascus</taxon>
        <taxon>Trichomonascus ciferrii complex</taxon>
    </lineage>
</organism>
<dbReference type="OrthoDB" id="8048523at2759"/>
<evidence type="ECO:0000256" key="7">
    <source>
        <dbReference type="SAM" id="Phobius"/>
    </source>
</evidence>
<dbReference type="GO" id="GO:0034486">
    <property type="term" value="P:vacuolar transmembrane transport"/>
    <property type="evidence" value="ECO:0007669"/>
    <property type="project" value="UniProtKB-ARBA"/>
</dbReference>
<dbReference type="Proteomes" id="UP000761534">
    <property type="component" value="Unassembled WGS sequence"/>
</dbReference>
<feature type="transmembrane region" description="Helical" evidence="7">
    <location>
        <begin position="153"/>
        <end position="174"/>
    </location>
</feature>
<dbReference type="FunFam" id="1.20.1280.290:FF:000012">
    <property type="entry name" value="Vacuolar membrane PQ loop repeat protein"/>
    <property type="match status" value="1"/>
</dbReference>
<keyword evidence="3 7" id="KW-1133">Transmembrane helix</keyword>
<dbReference type="InterPro" id="IPR006603">
    <property type="entry name" value="PQ-loop_rpt"/>
</dbReference>
<dbReference type="PANTHER" id="PTHR16201">
    <property type="entry name" value="SEVEN TRANSMEMBRANE PROTEIN 1-RELATED"/>
    <property type="match status" value="1"/>
</dbReference>
<comment type="similarity">
    <text evidence="5">Belongs to the laat-1 family.</text>
</comment>